<sequence length="134" mass="14764">MKTDQKKNNLSKKVWIEMDTITVLIIAIVAVIVVIFLNTFFMYLPIQRIGEQVGTTTKDIKGLVSIIEKDIVPIIEKSAGDFITLINRGLTIETKINNIIESAECIVCKLTGPNSEICDGDALKPVSEICPKTA</sequence>
<reference evidence="2" key="1">
    <citation type="journal article" date="2019" name="MBio">
        <title>Virus Genomes from Deep Sea Sediments Expand the Ocean Megavirome and Support Independent Origins of Viral Gigantism.</title>
        <authorList>
            <person name="Backstrom D."/>
            <person name="Yutin N."/>
            <person name="Jorgensen S.L."/>
            <person name="Dharamshi J."/>
            <person name="Homa F."/>
            <person name="Zaremba-Niedwiedzka K."/>
            <person name="Spang A."/>
            <person name="Wolf Y.I."/>
            <person name="Koonin E.V."/>
            <person name="Ettema T.J."/>
        </authorList>
    </citation>
    <scope>NUCLEOTIDE SEQUENCE</scope>
</reference>
<evidence type="ECO:0000256" key="1">
    <source>
        <dbReference type="SAM" id="Phobius"/>
    </source>
</evidence>
<evidence type="ECO:0008006" key="3">
    <source>
        <dbReference type="Google" id="ProtNLM"/>
    </source>
</evidence>
<evidence type="ECO:0000313" key="2">
    <source>
        <dbReference type="EMBL" id="QBK90935.1"/>
    </source>
</evidence>
<dbReference type="EMBL" id="MK500503">
    <property type="protein sequence ID" value="QBK90935.1"/>
    <property type="molecule type" value="Genomic_DNA"/>
</dbReference>
<organism evidence="2">
    <name type="scientific">Pithovirus LCPAC201</name>
    <dbReference type="NCBI Taxonomy" id="2506591"/>
    <lineage>
        <taxon>Viruses</taxon>
        <taxon>Pithoviruses</taxon>
    </lineage>
</organism>
<feature type="transmembrane region" description="Helical" evidence="1">
    <location>
        <begin position="21"/>
        <end position="44"/>
    </location>
</feature>
<name>A0A481Z5W4_9VIRU</name>
<protein>
    <recommendedName>
        <fullName evidence="3">Transmembrane protein</fullName>
    </recommendedName>
</protein>
<keyword evidence="1" id="KW-0812">Transmembrane</keyword>
<gene>
    <name evidence="2" type="ORF">LCPAC201_02360</name>
</gene>
<keyword evidence="1" id="KW-0472">Membrane</keyword>
<proteinExistence type="predicted"/>
<keyword evidence="1" id="KW-1133">Transmembrane helix</keyword>
<accession>A0A481Z5W4</accession>